<dbReference type="Proteomes" id="UP000799778">
    <property type="component" value="Unassembled WGS sequence"/>
</dbReference>
<sequence length="1321" mass="148304">MENDSPASSSSTSSSEEEEELLSSTLRGHGCGIKSEFDKTPHQFMPEGKVENYITRDTVLAALDLTDPRKKERKEKKNEELVQFVLTKAMKIFAILVYTRLDRSASHLRKAMEFFKKKNWGDKNLPFRYRDGELVPKNAEKDKCEIWQQISSAGSVLAEEKGKTQSGTWRWDFCESQWMFLAPVFSTEEANHDLEEELILPFIKKHTDLHQGSFGLVSCYNIHENHLHDPSNPQSVGSRTIAVKEIKAEEDAEEVAKHWADEVGALQMMNQLNHSHIVRFITAFRRNTRGGQEHYLMFEWADHGNLRGLWKQDPSIKSTAQLVKDVIKQLWGLASALDRAHNLGKNNSSYRHGDLKPENILRFSGGGSIGTLKMGDWGEAKIHNINTELRPSKTTAKYGTRRYESPEVITGVRQSFLGQPRKRRSRLYDIWAMGCITLEFIVWLVYGRKKLDEFNRSIQGESGENSPFYQILEVDGKKVARVHDDAVRWMEYLEQEPACRIGSTALGDLLDLVKNSLLVVKLPRRLGSNLSRMDEQEGSQSLSHVAHTSLFTPKPSLRKDSFGSFSGSIIGSTTQPVTPVDLPSITVTLAETQEPERIPAPPEKEPEGPARCLATDFRTRLEHILGEDEDESYWHINQPQPLSALASANQPVTSNFNIERGESFTTNSVNKSKSSSAGLTAPTVEKVDYASPELDEDDWKYLVDTGFASKLIKSLGLKQSADSPDGQPFCSSCPSCNDFRSQLWTPGFSITYNVADLESRGSIPGCEVCGLLWRTCKRNSGRSSLTVQFNRVGSTLRMNSGGFPVLSMVRRPLRNIESINDIQIGFAELPTEGGFEHMEVVRQWLRDCDENHNPNICKPAEHICGSRDAKVRLPTRLIDVGTNGTVRLWETTAEDVGEWIALSHQWGPEPHFATYPNNVEEHKQGIEIGKLAATFRDAVRVTRALGHRYLWIDSICIIQGPDGDFEQEAKRMEDVYSGANCVIAASCSTDHFSGFFHQRNHRDIVNMRPEGKNDMPFAMCQTIDNFKEHVLEGALNRRGWVLQEHALARRTIFFTEHQTYFECGDGVRCETMGKMRNTQAALLGDPNFPQILSHAAVGERILRYQKLYSEYSRLGLSQSYQRPIAIEGLQQRLLRTMRVDGGFGVFDGDATRGLLRRSLLWCRGSDTESLSPIQFPTGGVPSWSWMAYTGGIDYLDIGFGTLDWEDIQSPWSRGGGQSIEGPPVLVAKARVYDPGAANESEGALVWDTPKSSLSQLSETLCVVMGKEKGSMPDQDKRHAVLVIKPKENTVTPSQPKDYVRIGTGFMPGKCIGPSFVKVNIH</sequence>
<dbReference type="PROSITE" id="PS50011">
    <property type="entry name" value="PROTEIN_KINASE_DOM"/>
    <property type="match status" value="1"/>
</dbReference>
<dbReference type="InterPro" id="IPR011009">
    <property type="entry name" value="Kinase-like_dom_sf"/>
</dbReference>
<gene>
    <name evidence="3" type="ORF">BU24DRAFT_266342</name>
</gene>
<dbReference type="RefSeq" id="XP_033380259.1">
    <property type="nucleotide sequence ID" value="XM_033522545.1"/>
</dbReference>
<feature type="region of interest" description="Disordered" evidence="1">
    <location>
        <begin position="1"/>
        <end position="43"/>
    </location>
</feature>
<evidence type="ECO:0000313" key="3">
    <source>
        <dbReference type="EMBL" id="KAF2011920.1"/>
    </source>
</evidence>
<dbReference type="SMART" id="SM00220">
    <property type="entry name" value="S_TKc"/>
    <property type="match status" value="1"/>
</dbReference>
<dbReference type="Pfam" id="PF06985">
    <property type="entry name" value="HET"/>
    <property type="match status" value="1"/>
</dbReference>
<dbReference type="SUPFAM" id="SSF56112">
    <property type="entry name" value="Protein kinase-like (PK-like)"/>
    <property type="match status" value="1"/>
</dbReference>
<dbReference type="GO" id="GO:0004672">
    <property type="term" value="F:protein kinase activity"/>
    <property type="evidence" value="ECO:0007669"/>
    <property type="project" value="InterPro"/>
</dbReference>
<dbReference type="GO" id="GO:0005524">
    <property type="term" value="F:ATP binding"/>
    <property type="evidence" value="ECO:0007669"/>
    <property type="project" value="InterPro"/>
</dbReference>
<dbReference type="Pfam" id="PF00069">
    <property type="entry name" value="Pkinase"/>
    <property type="match status" value="1"/>
</dbReference>
<dbReference type="PANTHER" id="PTHR33112">
    <property type="entry name" value="DOMAIN PROTEIN, PUTATIVE-RELATED"/>
    <property type="match status" value="1"/>
</dbReference>
<keyword evidence="4" id="KW-1185">Reference proteome</keyword>
<dbReference type="PANTHER" id="PTHR33112:SF10">
    <property type="entry name" value="TOL"/>
    <property type="match status" value="1"/>
</dbReference>
<accession>A0A6A5XG64</accession>
<feature type="domain" description="Protein kinase" evidence="2">
    <location>
        <begin position="203"/>
        <end position="518"/>
    </location>
</feature>
<protein>
    <recommendedName>
        <fullName evidence="2">Protein kinase domain-containing protein</fullName>
    </recommendedName>
</protein>
<dbReference type="OrthoDB" id="4062651at2759"/>
<dbReference type="GeneID" id="54279942"/>
<evidence type="ECO:0000256" key="1">
    <source>
        <dbReference type="SAM" id="MobiDB-lite"/>
    </source>
</evidence>
<proteinExistence type="predicted"/>
<evidence type="ECO:0000259" key="2">
    <source>
        <dbReference type="PROSITE" id="PS50011"/>
    </source>
</evidence>
<dbReference type="InterPro" id="IPR000719">
    <property type="entry name" value="Prot_kinase_dom"/>
</dbReference>
<organism evidence="3 4">
    <name type="scientific">Aaosphaeria arxii CBS 175.79</name>
    <dbReference type="NCBI Taxonomy" id="1450172"/>
    <lineage>
        <taxon>Eukaryota</taxon>
        <taxon>Fungi</taxon>
        <taxon>Dikarya</taxon>
        <taxon>Ascomycota</taxon>
        <taxon>Pezizomycotina</taxon>
        <taxon>Dothideomycetes</taxon>
        <taxon>Pleosporomycetidae</taxon>
        <taxon>Pleosporales</taxon>
        <taxon>Pleosporales incertae sedis</taxon>
        <taxon>Aaosphaeria</taxon>
    </lineage>
</organism>
<dbReference type="Gene3D" id="1.10.510.10">
    <property type="entry name" value="Transferase(Phosphotransferase) domain 1"/>
    <property type="match status" value="1"/>
</dbReference>
<dbReference type="EMBL" id="ML978073">
    <property type="protein sequence ID" value="KAF2011920.1"/>
    <property type="molecule type" value="Genomic_DNA"/>
</dbReference>
<dbReference type="Gene3D" id="3.30.200.20">
    <property type="entry name" value="Phosphorylase Kinase, domain 1"/>
    <property type="match status" value="1"/>
</dbReference>
<evidence type="ECO:0000313" key="4">
    <source>
        <dbReference type="Proteomes" id="UP000799778"/>
    </source>
</evidence>
<name>A0A6A5XG64_9PLEO</name>
<reference evidence="3" key="1">
    <citation type="journal article" date="2020" name="Stud. Mycol.">
        <title>101 Dothideomycetes genomes: a test case for predicting lifestyles and emergence of pathogens.</title>
        <authorList>
            <person name="Haridas S."/>
            <person name="Albert R."/>
            <person name="Binder M."/>
            <person name="Bloem J."/>
            <person name="Labutti K."/>
            <person name="Salamov A."/>
            <person name="Andreopoulos B."/>
            <person name="Baker S."/>
            <person name="Barry K."/>
            <person name="Bills G."/>
            <person name="Bluhm B."/>
            <person name="Cannon C."/>
            <person name="Castanera R."/>
            <person name="Culley D."/>
            <person name="Daum C."/>
            <person name="Ezra D."/>
            <person name="Gonzalez J."/>
            <person name="Henrissat B."/>
            <person name="Kuo A."/>
            <person name="Liang C."/>
            <person name="Lipzen A."/>
            <person name="Lutzoni F."/>
            <person name="Magnuson J."/>
            <person name="Mondo S."/>
            <person name="Nolan M."/>
            <person name="Ohm R."/>
            <person name="Pangilinan J."/>
            <person name="Park H.-J."/>
            <person name="Ramirez L."/>
            <person name="Alfaro M."/>
            <person name="Sun H."/>
            <person name="Tritt A."/>
            <person name="Yoshinaga Y."/>
            <person name="Zwiers L.-H."/>
            <person name="Turgeon B."/>
            <person name="Goodwin S."/>
            <person name="Spatafora J."/>
            <person name="Crous P."/>
            <person name="Grigoriev I."/>
        </authorList>
    </citation>
    <scope>NUCLEOTIDE SEQUENCE</scope>
    <source>
        <strain evidence="3">CBS 175.79</strain>
    </source>
</reference>
<dbReference type="InterPro" id="IPR010730">
    <property type="entry name" value="HET"/>
</dbReference>